<keyword evidence="2" id="KW-1185">Reference proteome</keyword>
<evidence type="ECO:0000313" key="1">
    <source>
        <dbReference type="EMBL" id="CAD7674907.1"/>
    </source>
</evidence>
<dbReference type="Proteomes" id="UP000645828">
    <property type="component" value="Unassembled WGS sequence"/>
</dbReference>
<dbReference type="AlphaFoldDB" id="A0A811YHU7"/>
<dbReference type="EMBL" id="CAJHUB010000673">
    <property type="protein sequence ID" value="CAD7674907.1"/>
    <property type="molecule type" value="Genomic_DNA"/>
</dbReference>
<proteinExistence type="predicted"/>
<name>A0A811YHU7_NYCPR</name>
<evidence type="ECO:0000313" key="2">
    <source>
        <dbReference type="Proteomes" id="UP000645828"/>
    </source>
</evidence>
<protein>
    <submittedName>
        <fullName evidence="1">(raccoon dog) hypothetical protein</fullName>
    </submittedName>
</protein>
<organism evidence="1 2">
    <name type="scientific">Nyctereutes procyonoides</name>
    <name type="common">Raccoon dog</name>
    <name type="synonym">Canis procyonoides</name>
    <dbReference type="NCBI Taxonomy" id="34880"/>
    <lineage>
        <taxon>Eukaryota</taxon>
        <taxon>Metazoa</taxon>
        <taxon>Chordata</taxon>
        <taxon>Craniata</taxon>
        <taxon>Vertebrata</taxon>
        <taxon>Euteleostomi</taxon>
        <taxon>Mammalia</taxon>
        <taxon>Eutheria</taxon>
        <taxon>Laurasiatheria</taxon>
        <taxon>Carnivora</taxon>
        <taxon>Caniformia</taxon>
        <taxon>Canidae</taxon>
        <taxon>Nyctereutes</taxon>
    </lineage>
</organism>
<dbReference type="InterPro" id="IPR036284">
    <property type="entry name" value="GGL_sf"/>
</dbReference>
<reference evidence="1" key="1">
    <citation type="submission" date="2020-12" db="EMBL/GenBank/DDBJ databases">
        <authorList>
            <consortium name="Molecular Ecology Group"/>
        </authorList>
    </citation>
    <scope>NUCLEOTIDE SEQUENCE</scope>
    <source>
        <strain evidence="1">TBG_1078</strain>
    </source>
</reference>
<accession>A0A811YHU7</accession>
<comment type="caution">
    <text evidence="1">The sequence shown here is derived from an EMBL/GenBank/DDBJ whole genome shotgun (WGS) entry which is preliminary data.</text>
</comment>
<dbReference type="GO" id="GO:0007186">
    <property type="term" value="P:G protein-coupled receptor signaling pathway"/>
    <property type="evidence" value="ECO:0007669"/>
    <property type="project" value="InterPro"/>
</dbReference>
<dbReference type="Gene3D" id="4.10.260.10">
    <property type="entry name" value="Transducin (heterotrimeric G protein), gamma chain"/>
    <property type="match status" value="1"/>
</dbReference>
<sequence>MSSRASIKAMYHLVEQLKLEASVEKIKVLNALLAGISAGSNCFQNPRFCALF</sequence>
<gene>
    <name evidence="1" type="ORF">NYPRO_LOCUS7702</name>
</gene>